<dbReference type="PANTHER" id="PTHR36919">
    <property type="entry name" value="BLR1215 PROTEIN"/>
    <property type="match status" value="1"/>
</dbReference>
<sequence>MVGLSMLAAASVQADARGLWSTEDNQGRVEISQCGSSLCGNLVWLEDALDQQGRPRRDARNPDESLRDRPLEGLRILWDMQPSGDGRTWKDGRVYDPESGKTYQGRITLEKPDVLKLRGFVGAPMFGRTSTWTRVEQAAE</sequence>
<dbReference type="PANTHER" id="PTHR36919:SF2">
    <property type="entry name" value="BLL6627 PROTEIN"/>
    <property type="match status" value="1"/>
</dbReference>
<dbReference type="Pfam" id="PF09917">
    <property type="entry name" value="DUF2147"/>
    <property type="match status" value="1"/>
</dbReference>
<reference evidence="3" key="1">
    <citation type="journal article" date="2019" name="Int. J. Syst. Evol. Microbiol.">
        <title>The Global Catalogue of Microorganisms (GCM) 10K type strain sequencing project: providing services to taxonomists for standard genome sequencing and annotation.</title>
        <authorList>
            <consortium name="The Broad Institute Genomics Platform"/>
            <consortium name="The Broad Institute Genome Sequencing Center for Infectious Disease"/>
            <person name="Wu L."/>
            <person name="Ma J."/>
        </authorList>
    </citation>
    <scope>NUCLEOTIDE SEQUENCE [LARGE SCALE GENOMIC DNA]</scope>
    <source>
        <strain evidence="3">JCM 11590</strain>
    </source>
</reference>
<gene>
    <name evidence="2" type="ORF">GCM10009083_08480</name>
</gene>
<dbReference type="EMBL" id="BMNN01000001">
    <property type="protein sequence ID" value="GGI94214.1"/>
    <property type="molecule type" value="Genomic_DNA"/>
</dbReference>
<proteinExistence type="predicted"/>
<comment type="caution">
    <text evidence="2">The sequence shown here is derived from an EMBL/GenBank/DDBJ whole genome shotgun (WGS) entry which is preliminary data.</text>
</comment>
<organism evidence="2 3">
    <name type="scientific">Halopseudomonas pertucinogena</name>
    <dbReference type="NCBI Taxonomy" id="86175"/>
    <lineage>
        <taxon>Bacteria</taxon>
        <taxon>Pseudomonadati</taxon>
        <taxon>Pseudomonadota</taxon>
        <taxon>Gammaproteobacteria</taxon>
        <taxon>Pseudomonadales</taxon>
        <taxon>Pseudomonadaceae</taxon>
        <taxon>Halopseudomonas</taxon>
    </lineage>
</organism>
<dbReference type="Proteomes" id="UP000633263">
    <property type="component" value="Unassembled WGS sequence"/>
</dbReference>
<accession>A0ABQ2CL45</accession>
<evidence type="ECO:0000313" key="2">
    <source>
        <dbReference type="EMBL" id="GGI94214.1"/>
    </source>
</evidence>
<evidence type="ECO:0000313" key="3">
    <source>
        <dbReference type="Proteomes" id="UP000633263"/>
    </source>
</evidence>
<keyword evidence="3" id="KW-1185">Reference proteome</keyword>
<feature type="domain" description="DUF2147" evidence="1">
    <location>
        <begin position="18"/>
        <end position="134"/>
    </location>
</feature>
<name>A0ABQ2CL45_9GAMM</name>
<evidence type="ECO:0000259" key="1">
    <source>
        <dbReference type="Pfam" id="PF09917"/>
    </source>
</evidence>
<dbReference type="Gene3D" id="2.40.128.520">
    <property type="match status" value="1"/>
</dbReference>
<protein>
    <recommendedName>
        <fullName evidence="1">DUF2147 domain-containing protein</fullName>
    </recommendedName>
</protein>
<dbReference type="InterPro" id="IPR019223">
    <property type="entry name" value="DUF2147"/>
</dbReference>